<reference evidence="2 3" key="1">
    <citation type="submission" date="2024-09" db="EMBL/GenBank/DDBJ databases">
        <title>The Natural Products Discovery Center: Release of the First 8490 Sequenced Strains for Exploring Actinobacteria Biosynthetic Diversity.</title>
        <authorList>
            <person name="Kalkreuter E."/>
            <person name="Kautsar S.A."/>
            <person name="Yang D."/>
            <person name="Bader C.D."/>
            <person name="Teijaro C.N."/>
            <person name="Fluegel L."/>
            <person name="Davis C.M."/>
            <person name="Simpson J.R."/>
            <person name="Lauterbach L."/>
            <person name="Steele A.D."/>
            <person name="Gui C."/>
            <person name="Meng S."/>
            <person name="Li G."/>
            <person name="Viehrig K."/>
            <person name="Ye F."/>
            <person name="Su P."/>
            <person name="Kiefer A.F."/>
            <person name="Nichols A."/>
            <person name="Cepeda A.J."/>
            <person name="Yan W."/>
            <person name="Fan B."/>
            <person name="Jiang Y."/>
            <person name="Adhikari A."/>
            <person name="Zheng C.-J."/>
            <person name="Schuster L."/>
            <person name="Cowan T.M."/>
            <person name="Smanski M.J."/>
            <person name="Chevrette M.G."/>
            <person name="De Carvalho L.P.S."/>
            <person name="Shen B."/>
        </authorList>
    </citation>
    <scope>NUCLEOTIDE SEQUENCE [LARGE SCALE GENOMIC DNA]</scope>
    <source>
        <strain evidence="2 3">NPDC058753</strain>
    </source>
</reference>
<feature type="region of interest" description="Disordered" evidence="1">
    <location>
        <begin position="1"/>
        <end position="25"/>
    </location>
</feature>
<dbReference type="Proteomes" id="UP001599542">
    <property type="component" value="Unassembled WGS sequence"/>
</dbReference>
<name>A0ABW6GCR1_9ACTN</name>
<dbReference type="RefSeq" id="WP_380322985.1">
    <property type="nucleotide sequence ID" value="NZ_JBHYPW010000019.1"/>
</dbReference>
<evidence type="ECO:0000313" key="3">
    <source>
        <dbReference type="Proteomes" id="UP001599542"/>
    </source>
</evidence>
<proteinExistence type="predicted"/>
<gene>
    <name evidence="2" type="ORF">ACFW6T_00275</name>
</gene>
<organism evidence="2 3">
    <name type="scientific">Kitasatospora phosalacinea</name>
    <dbReference type="NCBI Taxonomy" id="2065"/>
    <lineage>
        <taxon>Bacteria</taxon>
        <taxon>Bacillati</taxon>
        <taxon>Actinomycetota</taxon>
        <taxon>Actinomycetes</taxon>
        <taxon>Kitasatosporales</taxon>
        <taxon>Streptomycetaceae</taxon>
        <taxon>Kitasatospora</taxon>
    </lineage>
</organism>
<protein>
    <submittedName>
        <fullName evidence="2">Uncharacterized protein</fullName>
    </submittedName>
</protein>
<comment type="caution">
    <text evidence="2">The sequence shown here is derived from an EMBL/GenBank/DDBJ whole genome shotgun (WGS) entry which is preliminary data.</text>
</comment>
<keyword evidence="3" id="KW-1185">Reference proteome</keyword>
<dbReference type="EMBL" id="JBHYPX010000001">
    <property type="protein sequence ID" value="MFE1350404.1"/>
    <property type="molecule type" value="Genomic_DNA"/>
</dbReference>
<sequence length="248" mass="26366">MTTDQNDRPVPSPRGGETAPAETPLSQVIIEDPLDIRWEVPAQFHSLGLELPEEERDAHLAEVSEEIWSGGTEFQRTTVAAWYRDVADTAAEEGAVYSGLLIARTPDDRATVATLLVQADHADTQDADAVASALLEMLTANPANDVFDVAAPIGPVVVSACGTVAEFDDGAGGRTELTLAQASAYVPVPGADTLLTMTISTPTLEDFPEYMGMLAMLVDSVVHDEPGAQPQERALSQESASRITEMFG</sequence>
<accession>A0ABW6GCR1</accession>
<evidence type="ECO:0000313" key="2">
    <source>
        <dbReference type="EMBL" id="MFE1350404.1"/>
    </source>
</evidence>
<evidence type="ECO:0000256" key="1">
    <source>
        <dbReference type="SAM" id="MobiDB-lite"/>
    </source>
</evidence>